<organism evidence="2 3">
    <name type="scientific">Symmachiella dynata</name>
    <dbReference type="NCBI Taxonomy" id="2527995"/>
    <lineage>
        <taxon>Bacteria</taxon>
        <taxon>Pseudomonadati</taxon>
        <taxon>Planctomycetota</taxon>
        <taxon>Planctomycetia</taxon>
        <taxon>Planctomycetales</taxon>
        <taxon>Planctomycetaceae</taxon>
        <taxon>Symmachiella</taxon>
    </lineage>
</organism>
<reference evidence="2 3" key="1">
    <citation type="submission" date="2019-02" db="EMBL/GenBank/DDBJ databases">
        <title>Deep-cultivation of Planctomycetes and their phenomic and genomic characterization uncovers novel biology.</title>
        <authorList>
            <person name="Wiegand S."/>
            <person name="Jogler M."/>
            <person name="Boedeker C."/>
            <person name="Pinto D."/>
            <person name="Vollmers J."/>
            <person name="Rivas-Marin E."/>
            <person name="Kohn T."/>
            <person name="Peeters S.H."/>
            <person name="Heuer A."/>
            <person name="Rast P."/>
            <person name="Oberbeckmann S."/>
            <person name="Bunk B."/>
            <person name="Jeske O."/>
            <person name="Meyerdierks A."/>
            <person name="Storesund J.E."/>
            <person name="Kallscheuer N."/>
            <person name="Luecker S."/>
            <person name="Lage O.M."/>
            <person name="Pohl T."/>
            <person name="Merkel B.J."/>
            <person name="Hornburger P."/>
            <person name="Mueller R.-W."/>
            <person name="Bruemmer F."/>
            <person name="Labrenz M."/>
            <person name="Spormann A.M."/>
            <person name="Op den Camp H."/>
            <person name="Overmann J."/>
            <person name="Amann R."/>
            <person name="Jetten M.S.M."/>
            <person name="Mascher T."/>
            <person name="Medema M.H."/>
            <person name="Devos D.P."/>
            <person name="Kaster A.-K."/>
            <person name="Ovreas L."/>
            <person name="Rohde M."/>
            <person name="Galperin M.Y."/>
            <person name="Jogler C."/>
        </authorList>
    </citation>
    <scope>NUCLEOTIDE SEQUENCE [LARGE SCALE GENOMIC DNA]</scope>
    <source>
        <strain evidence="2 3">Mal52</strain>
    </source>
</reference>
<feature type="transmembrane region" description="Helical" evidence="1">
    <location>
        <begin position="84"/>
        <end position="105"/>
    </location>
</feature>
<dbReference type="Proteomes" id="UP000319383">
    <property type="component" value="Chromosome"/>
</dbReference>
<dbReference type="PANTHER" id="PTHR30373">
    <property type="entry name" value="UPF0603 PROTEIN YGCG"/>
    <property type="match status" value="1"/>
</dbReference>
<keyword evidence="1" id="KW-1133">Transmembrane helix</keyword>
<evidence type="ECO:0000313" key="2">
    <source>
        <dbReference type="EMBL" id="QDU42921.1"/>
    </source>
</evidence>
<gene>
    <name evidence="2" type="ORF">Mal52_13910</name>
</gene>
<dbReference type="EMBL" id="CP036276">
    <property type="protein sequence ID" value="QDU42921.1"/>
    <property type="molecule type" value="Genomic_DNA"/>
</dbReference>
<dbReference type="KEGG" id="sdyn:Mal52_13910"/>
<feature type="transmembrane region" description="Helical" evidence="1">
    <location>
        <begin position="48"/>
        <end position="64"/>
    </location>
</feature>
<keyword evidence="3" id="KW-1185">Reference proteome</keyword>
<protein>
    <recommendedName>
        <fullName evidence="4">TPM domain-containing protein</fullName>
    </recommendedName>
</protein>
<evidence type="ECO:0000313" key="3">
    <source>
        <dbReference type="Proteomes" id="UP000319383"/>
    </source>
</evidence>
<accession>A0A517ZKB3</accession>
<dbReference type="PANTHER" id="PTHR30373:SF8">
    <property type="entry name" value="BLL7265 PROTEIN"/>
    <property type="match status" value="1"/>
</dbReference>
<keyword evidence="1" id="KW-0472">Membrane</keyword>
<name>A0A517ZKB3_9PLAN</name>
<keyword evidence="1" id="KW-0812">Transmembrane</keyword>
<evidence type="ECO:0008006" key="4">
    <source>
        <dbReference type="Google" id="ProtNLM"/>
    </source>
</evidence>
<evidence type="ECO:0000256" key="1">
    <source>
        <dbReference type="SAM" id="Phobius"/>
    </source>
</evidence>
<proteinExistence type="predicted"/>
<dbReference type="RefSeq" id="WP_145374915.1">
    <property type="nucleotide sequence ID" value="NZ_CP036276.1"/>
</dbReference>
<dbReference type="Gene3D" id="3.10.310.50">
    <property type="match status" value="1"/>
</dbReference>
<sequence>MTNTNALFTEQDHQQITQAVVAAEAKTSAEIMPVVAKSSGRYDRPEDIVGLWCGVLAFIAAWWLTPSPSTDANSWGGPSAAFQLFVYIVSLVAGFFVGVVLAMRVNWLRALFTPKAQMAEDVLQRARSVFYDRRVHHTAGGTGVLIYVSLFEHRAAIIADESVLTKLGQSALDEICQQLTTDLGSGTIPNALCNAIATTGEKLSGVLPRDDNDINELSDALVVLD</sequence>
<dbReference type="AlphaFoldDB" id="A0A517ZKB3"/>